<dbReference type="HOGENOM" id="CLU_2162290_0_0_1"/>
<reference evidence="2" key="2">
    <citation type="submission" date="2018-04" db="EMBL/GenBank/DDBJ databases">
        <title>OnivRS2 (Oryza nivara Reference Sequence Version 2).</title>
        <authorList>
            <person name="Zhang J."/>
            <person name="Kudrna D."/>
            <person name="Lee S."/>
            <person name="Talag J."/>
            <person name="Rajasekar S."/>
            <person name="Welchert J."/>
            <person name="Hsing Y.-I."/>
            <person name="Wing R.A."/>
        </authorList>
    </citation>
    <scope>NUCLEOTIDE SEQUENCE [LARGE SCALE GENOMIC DNA]</scope>
    <source>
        <strain evidence="2">SL10</strain>
    </source>
</reference>
<evidence type="ECO:0000313" key="3">
    <source>
        <dbReference type="Proteomes" id="UP000006591"/>
    </source>
</evidence>
<evidence type="ECO:0000313" key="2">
    <source>
        <dbReference type="EnsemblPlants" id="ONIVA09G03150.1"/>
    </source>
</evidence>
<dbReference type="OMA" id="CAITRCS"/>
<accession>A0A0E0IH49</accession>
<dbReference type="Gramene" id="ONIVA09G03150.1">
    <property type="protein sequence ID" value="ONIVA09G03150.1"/>
    <property type="gene ID" value="ONIVA09G03150"/>
</dbReference>
<keyword evidence="3" id="KW-1185">Reference proteome</keyword>
<protein>
    <recommendedName>
        <fullName evidence="4">Pentatricopeptide repeat-containing protein</fullName>
    </recommendedName>
</protein>
<sequence length="111" mass="11878">MLFHAYADSGAPTRSHGHGRGLGANHTPRLGGLDPHSLTSSPSDEQAISTPPPTSSNWLPLLVPAPSRFFSASIVVDGFCKSGHVTYALHLLDEMTSLMRCAITRCSIHTR</sequence>
<dbReference type="Pfam" id="PF12854">
    <property type="entry name" value="PPR_1"/>
    <property type="match status" value="1"/>
</dbReference>
<dbReference type="AlphaFoldDB" id="A0A0E0IH49"/>
<reference evidence="2" key="1">
    <citation type="submission" date="2015-04" db="UniProtKB">
        <authorList>
            <consortium name="EnsemblPlants"/>
        </authorList>
    </citation>
    <scope>IDENTIFICATION</scope>
    <source>
        <strain evidence="2">SL10</strain>
    </source>
</reference>
<evidence type="ECO:0000256" key="1">
    <source>
        <dbReference type="SAM" id="MobiDB-lite"/>
    </source>
</evidence>
<feature type="region of interest" description="Disordered" evidence="1">
    <location>
        <begin position="7"/>
        <end position="57"/>
    </location>
</feature>
<dbReference type="Proteomes" id="UP000006591">
    <property type="component" value="Chromosome 9"/>
</dbReference>
<organism evidence="2">
    <name type="scientific">Oryza nivara</name>
    <name type="common">Indian wild rice</name>
    <name type="synonym">Oryza sativa f. spontanea</name>
    <dbReference type="NCBI Taxonomy" id="4536"/>
    <lineage>
        <taxon>Eukaryota</taxon>
        <taxon>Viridiplantae</taxon>
        <taxon>Streptophyta</taxon>
        <taxon>Embryophyta</taxon>
        <taxon>Tracheophyta</taxon>
        <taxon>Spermatophyta</taxon>
        <taxon>Magnoliopsida</taxon>
        <taxon>Liliopsida</taxon>
        <taxon>Poales</taxon>
        <taxon>Poaceae</taxon>
        <taxon>BOP clade</taxon>
        <taxon>Oryzoideae</taxon>
        <taxon>Oryzeae</taxon>
        <taxon>Oryzinae</taxon>
        <taxon>Oryza</taxon>
    </lineage>
</organism>
<evidence type="ECO:0008006" key="4">
    <source>
        <dbReference type="Google" id="ProtNLM"/>
    </source>
</evidence>
<feature type="compositionally biased region" description="Polar residues" evidence="1">
    <location>
        <begin position="37"/>
        <end position="49"/>
    </location>
</feature>
<dbReference type="STRING" id="4536.A0A0E0IH49"/>
<dbReference type="EnsemblPlants" id="ONIVA09G03150.1">
    <property type="protein sequence ID" value="ONIVA09G03150.1"/>
    <property type="gene ID" value="ONIVA09G03150"/>
</dbReference>
<proteinExistence type="predicted"/>
<dbReference type="InterPro" id="IPR002885">
    <property type="entry name" value="PPR_rpt"/>
</dbReference>
<name>A0A0E0IH49_ORYNI</name>